<dbReference type="Gene3D" id="2.60.120.260">
    <property type="entry name" value="Galactose-binding domain-like"/>
    <property type="match status" value="1"/>
</dbReference>
<evidence type="ECO:0008006" key="16">
    <source>
        <dbReference type="Google" id="ProtNLM"/>
    </source>
</evidence>
<feature type="disulfide bond" evidence="7">
    <location>
        <begin position="1058"/>
        <end position="1067"/>
    </location>
</feature>
<feature type="disulfide bond" evidence="7">
    <location>
        <begin position="1010"/>
        <end position="1019"/>
    </location>
</feature>
<evidence type="ECO:0000256" key="5">
    <source>
        <dbReference type="ARBA" id="ARBA00023292"/>
    </source>
</evidence>
<feature type="disulfide bond" evidence="7">
    <location>
        <begin position="798"/>
        <end position="807"/>
    </location>
</feature>
<feature type="domain" description="Laminin EGF-like" evidence="11">
    <location>
        <begin position="438"/>
        <end position="484"/>
    </location>
</feature>
<feature type="disulfide bond" evidence="7">
    <location>
        <begin position="989"/>
        <end position="1001"/>
    </location>
</feature>
<keyword evidence="5 7" id="KW-0424">Laminin EGF-like domain</keyword>
<evidence type="ECO:0000256" key="2">
    <source>
        <dbReference type="ARBA" id="ARBA00022737"/>
    </source>
</evidence>
<feature type="disulfide bond" evidence="7">
    <location>
        <begin position="991"/>
        <end position="1008"/>
    </location>
</feature>
<keyword evidence="1 10" id="KW-0732">Signal</keyword>
<keyword evidence="3 7" id="KW-1015">Disulfide bond</keyword>
<feature type="signal peptide" evidence="10">
    <location>
        <begin position="1"/>
        <end position="26"/>
    </location>
</feature>
<feature type="domain" description="Laminin IV type A" evidence="12">
    <location>
        <begin position="564"/>
        <end position="745"/>
    </location>
</feature>
<dbReference type="PROSITE" id="PS51117">
    <property type="entry name" value="LAMININ_NTER"/>
    <property type="match status" value="1"/>
</dbReference>
<keyword evidence="2" id="KW-0677">Repeat</keyword>
<feature type="disulfide bond" evidence="7">
    <location>
        <begin position="1039"/>
        <end position="1056"/>
    </location>
</feature>
<evidence type="ECO:0000256" key="9">
    <source>
        <dbReference type="SAM" id="MobiDB-lite"/>
    </source>
</evidence>
<organism evidence="14 15">
    <name type="scientific">Ramazzottius varieornatus</name>
    <name type="common">Water bear</name>
    <name type="synonym">Tardigrade</name>
    <dbReference type="NCBI Taxonomy" id="947166"/>
    <lineage>
        <taxon>Eukaryota</taxon>
        <taxon>Metazoa</taxon>
        <taxon>Ecdysozoa</taxon>
        <taxon>Tardigrada</taxon>
        <taxon>Eutardigrada</taxon>
        <taxon>Parachela</taxon>
        <taxon>Hypsibioidea</taxon>
        <taxon>Ramazzottiidae</taxon>
        <taxon>Ramazzottius</taxon>
    </lineage>
</organism>
<dbReference type="EMBL" id="BDGG01000001">
    <property type="protein sequence ID" value="GAU87665.1"/>
    <property type="molecule type" value="Genomic_DNA"/>
</dbReference>
<feature type="chain" id="PRO_5008897226" description="Laminin subunit gamma-1" evidence="10">
    <location>
        <begin position="27"/>
        <end position="1679"/>
    </location>
</feature>
<comment type="subunit">
    <text evidence="6">Laminin is a complex glycoprotein, consisting of three different polypeptide chains (alpha, beta, gamma), which are bound to each other by disulfide bonds into a cross-shaped molecule comprising one long and three short arms with globules at each end.</text>
</comment>
<feature type="coiled-coil region" evidence="8">
    <location>
        <begin position="1413"/>
        <end position="1461"/>
    </location>
</feature>
<proteinExistence type="predicted"/>
<feature type="domain" description="Laminin EGF-like" evidence="11">
    <location>
        <begin position="1037"/>
        <end position="1083"/>
    </location>
</feature>
<dbReference type="SMART" id="SM00180">
    <property type="entry name" value="EGF_Lam"/>
    <property type="match status" value="10"/>
</dbReference>
<feature type="disulfide bond" evidence="7">
    <location>
        <begin position="1037"/>
        <end position="1049"/>
    </location>
</feature>
<feature type="region of interest" description="Disordered" evidence="9">
    <location>
        <begin position="34"/>
        <end position="63"/>
    </location>
</feature>
<evidence type="ECO:0000256" key="8">
    <source>
        <dbReference type="SAM" id="Coils"/>
    </source>
</evidence>
<evidence type="ECO:0000256" key="10">
    <source>
        <dbReference type="SAM" id="SignalP"/>
    </source>
</evidence>
<evidence type="ECO:0000256" key="4">
    <source>
        <dbReference type="ARBA" id="ARBA00023180"/>
    </source>
</evidence>
<evidence type="ECO:0000256" key="1">
    <source>
        <dbReference type="ARBA" id="ARBA00022729"/>
    </source>
</evidence>
<sequence length="1679" mass="183280">MKWNMDSRSLWTIWLRMLSSTTLLLAQQQPYPYPSQAQSQAQPYSHPYPQTPAHPQTPVDTYGLDRFESDASHEVVPCYDPNTGRPQKCQPPFVNAAFNLPVEATNTCGDPPREYCFQSGASGATKSCEICDSRDPARAHPPSFLTDFNNNDNTTWWQSDTMQEQVQYPNMVNLTLPLGKAFDITYIKLKFQTSRPESFAIYKRTKENGGWVPYQYYSATCRGTYGLPDSNYIRRGDETRALCTSEFSDISPMNGGNIAFATMDARPTSVEDNPVMQEWSTATDIKIVLNRLNTFGDEIFGDPNVLKSYYYAVSDFAVGGRCKCNGHAKECVKSTGLGQAERLVCRCEHNTAGVDCQECLPYYQDRPWAPATRDNAQECQMCNCNGLSQRCFFDRELYERTGHGGHCIDCSGNTDGPHCDLCKENHYRRTDGKDCLPCQCNQVGAYKSQCNETGVCECKPGVAGNKCDHCAVNFFEFSVRGCRPCGCSVAGSRDNIPSCTPHTGQCQCKEHVEGQNCDKCKPGYFNLDEGNRFGCLSCFCNGHSSVCTSSTDFTRTSITSDFARGVHGWTAVTQSGRNVTLDILPTGPNGLGIRQIGNDPVFFLAPPIYTGDQRLSYDQNLSFALRASQEGARASIQDVIIEGRGYDTELMRIAVPIFAQGNPLPTREPQQYSFRLHEHPEYQWSPRLSALEFQKLLSNISAIRIRATFVPDGTGYVDDISLGSAAQIGHSGSAGIGQLAAHVETCQCPPGYIGQFCEDCAPGFRRAVPNGDALTLCVPCACNNHSETCDRRTGKCLCQHNTAGENCERCAAGFYGRPTQGTPDDCKACPCPNNGPCAQLVNGDVVCVGCATGYAGLRCDICADGYFGDPEGKHGPKTPCQACSCNGNIDPNAVGNCHPLTGACLKCTHNTTGIACESCLPGFYGDALKKTCRPCECYPQGTESISGSVLDCDKTSGQCPCKVNVDGRRCDAAPIGFWNLVMGEGGQRCDCDPKGSFNRSCDMYTGQCFCREGVTGRKCDQCLPNHYGFGTTGCRACNCDPLGSISLQCNLNTGQCVCQPGVVGKHCNRCQENRYNISAGCLPCAPCYNLVKDAADGYREKLKKLENALDAVANAAVTVEDLAGFKGKMDNLNAQIDELQKSAVNVIGVNGITATESANLVGRLDQIMKRVSAIEQRLHNTSSLIESGRMFANDAGFVSSEAERLLQLCFDALSNTRNYLENEAREAFMSAQDASTRFGQTSSRMSEIARDARLLAGQHEQAALAIVALADEALNSSREAMRLLTDTVAKKNNNSVVLEDLRREQAHLQALQTRVQNLASMAKEDADKAYNEALEIYTKASSLAVPTIDVPFLLTQAQAIDSSSQQIANSSGDLLSGNAQLIDSISSQKAQASQMLATGKALQQDTDAMLADIDKAKADADNAILKAESILKEARDTLQTLQQFNDVARRSEAQAKQAIQDVPAVEKEIEGALKRNQEAREVLYGAENDAKRAKDVALIAQKTAEDASKIAGKIREESGQAKNLASGLEAKANGLAVDVENANREFEGLATQSYAEETAVRTTIEKSGEAKRKVEQARQKVDTAMEMVDDILSQLGGTEEIEGGRLDTLAKQLTEAEDQLNNADLDRRLKNLTASRQSQQKMINDYTLELERLRKEVVTLESIRDSLPERCFNKMRLEV</sequence>
<dbReference type="FunFam" id="2.10.25.10:FF:000758">
    <property type="entry name" value="Laminin subunit gamma 1"/>
    <property type="match status" value="1"/>
</dbReference>
<evidence type="ECO:0000256" key="6">
    <source>
        <dbReference type="ARBA" id="ARBA00065619"/>
    </source>
</evidence>
<reference evidence="14 15" key="1">
    <citation type="journal article" date="2016" name="Nat. Commun.">
        <title>Extremotolerant tardigrade genome and improved radiotolerance of human cultured cells by tardigrade-unique protein.</title>
        <authorList>
            <person name="Hashimoto T."/>
            <person name="Horikawa D.D."/>
            <person name="Saito Y."/>
            <person name="Kuwahara H."/>
            <person name="Kozuka-Hata H."/>
            <person name="Shin-I T."/>
            <person name="Minakuchi Y."/>
            <person name="Ohishi K."/>
            <person name="Motoyama A."/>
            <person name="Aizu T."/>
            <person name="Enomoto A."/>
            <person name="Kondo K."/>
            <person name="Tanaka S."/>
            <person name="Hara Y."/>
            <person name="Koshikawa S."/>
            <person name="Sagara H."/>
            <person name="Miura T."/>
            <person name="Yokobori S."/>
            <person name="Miyagawa K."/>
            <person name="Suzuki Y."/>
            <person name="Kubo T."/>
            <person name="Oyama M."/>
            <person name="Kohara Y."/>
            <person name="Fujiyama A."/>
            <person name="Arakawa K."/>
            <person name="Katayama T."/>
            <person name="Toyoda A."/>
            <person name="Kunieda T."/>
        </authorList>
    </citation>
    <scope>NUCLEOTIDE SEQUENCE [LARGE SCALE GENOMIC DNA]</scope>
    <source>
        <strain evidence="14 15">YOKOZUNA-1</strain>
    </source>
</reference>
<dbReference type="FunFam" id="2.10.25.10:FF:000074">
    <property type="entry name" value="Laminin subunit alpha"/>
    <property type="match status" value="1"/>
</dbReference>
<protein>
    <recommendedName>
        <fullName evidence="16">Laminin subunit gamma-1</fullName>
    </recommendedName>
</protein>
<comment type="caution">
    <text evidence="7">Lacks conserved residue(s) required for the propagation of feature annotation.</text>
</comment>
<accession>A0A1D1UH01</accession>
<feature type="coiled-coil region" evidence="8">
    <location>
        <begin position="1088"/>
        <end position="1142"/>
    </location>
</feature>
<dbReference type="InterPro" id="IPR008211">
    <property type="entry name" value="Laminin_N"/>
</dbReference>
<dbReference type="Pfam" id="PF00055">
    <property type="entry name" value="Laminin_N"/>
    <property type="match status" value="1"/>
</dbReference>
<dbReference type="FunFam" id="2.10.25.10:FF:000105">
    <property type="entry name" value="laminin subunit gamma-1"/>
    <property type="match status" value="1"/>
</dbReference>
<feature type="domain" description="Laminin EGF-like" evidence="11">
    <location>
        <begin position="485"/>
        <end position="537"/>
    </location>
</feature>
<dbReference type="GO" id="GO:0009887">
    <property type="term" value="P:animal organ morphogenesis"/>
    <property type="evidence" value="ECO:0007669"/>
    <property type="project" value="TreeGrafter"/>
</dbReference>
<dbReference type="PANTHER" id="PTHR10574:SF435">
    <property type="entry name" value="LAMININ SUBUNIT GAMMA-1"/>
    <property type="match status" value="1"/>
</dbReference>
<evidence type="ECO:0000313" key="15">
    <source>
        <dbReference type="Proteomes" id="UP000186922"/>
    </source>
</evidence>
<feature type="domain" description="Laminin N-terminal" evidence="13">
    <location>
        <begin position="85"/>
        <end position="321"/>
    </location>
</feature>
<dbReference type="PRINTS" id="PR00011">
    <property type="entry name" value="EGFLAMININ"/>
</dbReference>
<dbReference type="STRING" id="947166.A0A1D1UH01"/>
<keyword evidence="8" id="KW-0175">Coiled coil</keyword>
<keyword evidence="4" id="KW-0325">Glycoprotein</keyword>
<dbReference type="FunFam" id="2.60.120.260:FF:000018">
    <property type="entry name" value="Laminin subunit gamma 1"/>
    <property type="match status" value="1"/>
</dbReference>
<feature type="disulfide bond" evidence="7">
    <location>
        <begin position="458"/>
        <end position="467"/>
    </location>
</feature>
<dbReference type="Gene3D" id="2.10.25.10">
    <property type="entry name" value="Laminin"/>
    <property type="match status" value="9"/>
</dbReference>
<dbReference type="OrthoDB" id="430826at2759"/>
<comment type="caution">
    <text evidence="14">The sequence shown here is derived from an EMBL/GenBank/DDBJ whole genome shotgun (WGS) entry which is preliminary data.</text>
</comment>
<feature type="disulfide bond" evidence="7">
    <location>
        <begin position="438"/>
        <end position="450"/>
    </location>
</feature>
<dbReference type="GO" id="GO:0009888">
    <property type="term" value="P:tissue development"/>
    <property type="evidence" value="ECO:0007669"/>
    <property type="project" value="TreeGrafter"/>
</dbReference>
<dbReference type="FunFam" id="2.10.25.10:FF:000051">
    <property type="entry name" value="Laminin subunit alpha 4"/>
    <property type="match status" value="1"/>
</dbReference>
<feature type="domain" description="Laminin EGF-like" evidence="11">
    <location>
        <begin position="780"/>
        <end position="828"/>
    </location>
</feature>
<evidence type="ECO:0000259" key="11">
    <source>
        <dbReference type="PROSITE" id="PS50027"/>
    </source>
</evidence>
<feature type="coiled-coil region" evidence="8">
    <location>
        <begin position="1525"/>
        <end position="1663"/>
    </location>
</feature>
<dbReference type="SMART" id="SM00281">
    <property type="entry name" value="LamB"/>
    <property type="match status" value="1"/>
</dbReference>
<dbReference type="FunFam" id="2.10.25.10:FF:000242">
    <property type="entry name" value="Laminin subunit alpha 1"/>
    <property type="match status" value="1"/>
</dbReference>
<dbReference type="PANTHER" id="PTHR10574">
    <property type="entry name" value="NETRIN/LAMININ-RELATED"/>
    <property type="match status" value="1"/>
</dbReference>
<dbReference type="PROSITE" id="PS01248">
    <property type="entry name" value="EGF_LAM_1"/>
    <property type="match status" value="4"/>
</dbReference>
<evidence type="ECO:0000259" key="12">
    <source>
        <dbReference type="PROSITE" id="PS51115"/>
    </source>
</evidence>
<dbReference type="PROSITE" id="PS50027">
    <property type="entry name" value="EGF_LAM_2"/>
    <property type="match status" value="6"/>
</dbReference>
<feature type="compositionally biased region" description="Low complexity" evidence="9">
    <location>
        <begin position="34"/>
        <end position="45"/>
    </location>
</feature>
<dbReference type="InterPro" id="IPR050440">
    <property type="entry name" value="Laminin/Netrin_ECM"/>
</dbReference>
<feature type="disulfide bond" evidence="7">
    <location>
        <begin position="907"/>
        <end position="916"/>
    </location>
</feature>
<dbReference type="InterPro" id="IPR002049">
    <property type="entry name" value="LE_dom"/>
</dbReference>
<name>A0A1D1UH01_RAMVA</name>
<gene>
    <name evidence="14" type="primary">RvY_00479-1</name>
    <name evidence="14" type="synonym">RvY_00479.1</name>
    <name evidence="14" type="ORF">RvY_00479</name>
</gene>
<feature type="domain" description="Laminin EGF-like" evidence="11">
    <location>
        <begin position="989"/>
        <end position="1036"/>
    </location>
</feature>
<dbReference type="FunFam" id="2.10.25.10:FF:000166">
    <property type="entry name" value="laminin subunit gamma-1"/>
    <property type="match status" value="1"/>
</dbReference>
<dbReference type="FunFam" id="2.10.25.10:FF:000193">
    <property type="entry name" value="Laminin subunit gamma 1"/>
    <property type="match status" value="1"/>
</dbReference>
<dbReference type="Pfam" id="PF00052">
    <property type="entry name" value="Laminin_B"/>
    <property type="match status" value="1"/>
</dbReference>
<evidence type="ECO:0000256" key="3">
    <source>
        <dbReference type="ARBA" id="ARBA00023157"/>
    </source>
</evidence>
<feature type="domain" description="Laminin EGF-like" evidence="11">
    <location>
        <begin position="883"/>
        <end position="934"/>
    </location>
</feature>
<dbReference type="CDD" id="cd00055">
    <property type="entry name" value="EGF_Lam"/>
    <property type="match status" value="9"/>
</dbReference>
<keyword evidence="15" id="KW-1185">Reference proteome</keyword>
<dbReference type="PROSITE" id="PS51115">
    <property type="entry name" value="LAMININ_IVA"/>
    <property type="match status" value="1"/>
</dbReference>
<evidence type="ECO:0000256" key="7">
    <source>
        <dbReference type="PROSITE-ProRule" id="PRU00460"/>
    </source>
</evidence>
<dbReference type="Pfam" id="PF00053">
    <property type="entry name" value="EGF_laminin"/>
    <property type="match status" value="11"/>
</dbReference>
<dbReference type="SUPFAM" id="SSF57196">
    <property type="entry name" value="EGF/Laminin"/>
    <property type="match status" value="10"/>
</dbReference>
<evidence type="ECO:0000313" key="14">
    <source>
        <dbReference type="EMBL" id="GAU87665.1"/>
    </source>
</evidence>
<dbReference type="FunFam" id="2.10.25.10:FF:000067">
    <property type="entry name" value="Laminin subunit gamma 1"/>
    <property type="match status" value="1"/>
</dbReference>
<dbReference type="InterPro" id="IPR000034">
    <property type="entry name" value="Laminin_IV"/>
</dbReference>
<dbReference type="InterPro" id="IPR000742">
    <property type="entry name" value="EGF"/>
</dbReference>
<dbReference type="SMART" id="SM00136">
    <property type="entry name" value="LamNT"/>
    <property type="match status" value="1"/>
</dbReference>
<dbReference type="SMART" id="SM00181">
    <property type="entry name" value="EGF"/>
    <property type="match status" value="3"/>
</dbReference>
<evidence type="ECO:0000259" key="13">
    <source>
        <dbReference type="PROSITE" id="PS51117"/>
    </source>
</evidence>
<dbReference type="Proteomes" id="UP000186922">
    <property type="component" value="Unassembled WGS sequence"/>
</dbReference>
<feature type="disulfide bond" evidence="7">
    <location>
        <begin position="508"/>
        <end position="517"/>
    </location>
</feature>